<gene>
    <name evidence="1" type="ORF">U3653_30120</name>
</gene>
<comment type="caution">
    <text evidence="1">The sequence shown here is derived from an EMBL/GenBank/DDBJ whole genome shotgun (WGS) entry which is preliminary data.</text>
</comment>
<dbReference type="RefSeq" id="WP_195083018.1">
    <property type="nucleotide sequence ID" value="NZ_JAYESH010000019.1"/>
</dbReference>
<organism evidence="1 2">
    <name type="scientific">Nocardia implantans</name>
    <dbReference type="NCBI Taxonomy" id="3108168"/>
    <lineage>
        <taxon>Bacteria</taxon>
        <taxon>Bacillati</taxon>
        <taxon>Actinomycetota</taxon>
        <taxon>Actinomycetes</taxon>
        <taxon>Mycobacteriales</taxon>
        <taxon>Nocardiaceae</taxon>
        <taxon>Nocardia</taxon>
    </lineage>
</organism>
<evidence type="ECO:0008006" key="3">
    <source>
        <dbReference type="Google" id="ProtNLM"/>
    </source>
</evidence>
<evidence type="ECO:0000313" key="2">
    <source>
        <dbReference type="Proteomes" id="UP001348098"/>
    </source>
</evidence>
<name>A0ABU6B3U3_9NOCA</name>
<dbReference type="EMBL" id="JAYKYQ010000017">
    <property type="protein sequence ID" value="MEB3514301.1"/>
    <property type="molecule type" value="Genomic_DNA"/>
</dbReference>
<accession>A0ABU6B3U3</accession>
<reference evidence="1 2" key="1">
    <citation type="submission" date="2023-12" db="EMBL/GenBank/DDBJ databases">
        <title>novel species in genus Nocarida.</title>
        <authorList>
            <person name="Li Z."/>
        </authorList>
    </citation>
    <scope>NUCLEOTIDE SEQUENCE [LARGE SCALE GENOMIC DNA]</scope>
    <source>
        <strain evidence="1 2">CDC186</strain>
    </source>
</reference>
<keyword evidence="2" id="KW-1185">Reference proteome</keyword>
<dbReference type="Proteomes" id="UP001348098">
    <property type="component" value="Unassembled WGS sequence"/>
</dbReference>
<proteinExistence type="predicted"/>
<sequence length="307" mass="32583">MSSPTLPVAVLGTGPLAQRIAERIEQRPDLAVTGRVGATQAPPEGTKSVVFVPAFAEITTDIWKDVVPQLLGDGYDVISTAPRDGRVSHADILAACRAGRSTFHATGGFQATIPARLVRSLAEVTRGIRRLELVEELDLPETGVYPWETLRDTGIGTTATDAPAIAAAAVDGYYAAGLRVLHDAVFPGSAEPATSPSTSVDVITDDSGTVEKVIVERDLGSQLSYRSIWTAAVADVAPLRYRLVTTTDTAKGTAGLRFRFTDGLHPADHLSCVQALDAIRPIYEHGPGIARPDLSITRLMPDDRLPG</sequence>
<evidence type="ECO:0000313" key="1">
    <source>
        <dbReference type="EMBL" id="MEB3514301.1"/>
    </source>
</evidence>
<protein>
    <recommendedName>
        <fullName evidence="3">Dihydrodipicolinate reductase</fullName>
    </recommendedName>
</protein>